<accession>W1XZA4</accession>
<organism evidence="1">
    <name type="scientific">human gut metagenome</name>
    <dbReference type="NCBI Taxonomy" id="408170"/>
    <lineage>
        <taxon>unclassified sequences</taxon>
        <taxon>metagenomes</taxon>
        <taxon>organismal metagenomes</taxon>
    </lineage>
</organism>
<reference evidence="1" key="1">
    <citation type="submission" date="2013-12" db="EMBL/GenBank/DDBJ databases">
        <title>A Varibaculum cambriense genome reconstructed from a premature infant gut community with otherwise low bacterial novelty that shifts toward anaerobic metabolism during the third week of life.</title>
        <authorList>
            <person name="Brown C.T."/>
            <person name="Sharon I."/>
            <person name="Thomas B.C."/>
            <person name="Castelle C.J."/>
            <person name="Morowitz M.J."/>
            <person name="Banfield J.F."/>
        </authorList>
    </citation>
    <scope>NUCLEOTIDE SEQUENCE</scope>
</reference>
<protein>
    <submittedName>
        <fullName evidence="1">Uncharacterized protein</fullName>
    </submittedName>
</protein>
<dbReference type="EMBL" id="AZMM01010824">
    <property type="protein sequence ID" value="ETJ34760.1"/>
    <property type="molecule type" value="Genomic_DNA"/>
</dbReference>
<dbReference type="AlphaFoldDB" id="W1XZA4"/>
<feature type="non-terminal residue" evidence="1">
    <location>
        <position position="1"/>
    </location>
</feature>
<name>W1XZA4_9ZZZZ</name>
<gene>
    <name evidence="1" type="ORF">Q604_UNBC10824G0001</name>
</gene>
<proteinExistence type="predicted"/>
<comment type="caution">
    <text evidence="1">The sequence shown here is derived from an EMBL/GenBank/DDBJ whole genome shotgun (WGS) entry which is preliminary data.</text>
</comment>
<sequence>YNSLYIFNKNAFDKNIENIYILTLYHWS</sequence>
<evidence type="ECO:0000313" key="1">
    <source>
        <dbReference type="EMBL" id="ETJ34760.1"/>
    </source>
</evidence>